<dbReference type="NCBIfam" id="NF045605">
    <property type="entry name" value="xseB_Acin_var"/>
    <property type="match status" value="1"/>
</dbReference>
<evidence type="ECO:0000313" key="1">
    <source>
        <dbReference type="EMBL" id="MCP1674507.1"/>
    </source>
</evidence>
<gene>
    <name evidence="1" type="ORF">J2T57_001609</name>
</gene>
<accession>A0AAE3G315</accession>
<sequence length="87" mass="9198">MTEQTPVEQIPGPADAYVQHLGRLKGAVQAMREMREPDVDQLLPLVKAGTEAYEACVARIEQVTRALEGLGIEGADAAPSAGEEPGV</sequence>
<keyword evidence="2" id="KW-1185">Reference proteome</keyword>
<evidence type="ECO:0000313" key="2">
    <source>
        <dbReference type="Proteomes" id="UP001205843"/>
    </source>
</evidence>
<reference evidence="1" key="1">
    <citation type="submission" date="2022-03" db="EMBL/GenBank/DDBJ databases">
        <title>Genomic Encyclopedia of Type Strains, Phase III (KMG-III): the genomes of soil and plant-associated and newly described type strains.</title>
        <authorList>
            <person name="Whitman W."/>
        </authorList>
    </citation>
    <scope>NUCLEOTIDE SEQUENCE</scope>
    <source>
        <strain evidence="1">ANL 6-2</strain>
    </source>
</reference>
<dbReference type="AlphaFoldDB" id="A0AAE3G315"/>
<dbReference type="EMBL" id="JALJXV010000003">
    <property type="protein sequence ID" value="MCP1674507.1"/>
    <property type="molecule type" value="Genomic_DNA"/>
</dbReference>
<dbReference type="RefSeq" id="WP_253476552.1">
    <property type="nucleotide sequence ID" value="NZ_JALJXV010000003.1"/>
</dbReference>
<name>A0AAE3G315_9GAMM</name>
<protein>
    <submittedName>
        <fullName evidence="1">Uncharacterized protein</fullName>
    </submittedName>
</protein>
<comment type="caution">
    <text evidence="1">The sequence shown here is derived from an EMBL/GenBank/DDBJ whole genome shotgun (WGS) entry which is preliminary data.</text>
</comment>
<dbReference type="Proteomes" id="UP001205843">
    <property type="component" value="Unassembled WGS sequence"/>
</dbReference>
<organism evidence="1 2">
    <name type="scientific">Natronocella acetinitrilica</name>
    <dbReference type="NCBI Taxonomy" id="414046"/>
    <lineage>
        <taxon>Bacteria</taxon>
        <taxon>Pseudomonadati</taxon>
        <taxon>Pseudomonadota</taxon>
        <taxon>Gammaproteobacteria</taxon>
        <taxon>Chromatiales</taxon>
        <taxon>Ectothiorhodospiraceae</taxon>
        <taxon>Natronocella</taxon>
    </lineage>
</organism>
<proteinExistence type="predicted"/>